<keyword evidence="15" id="KW-0675">Receptor</keyword>
<dbReference type="GO" id="GO:0009986">
    <property type="term" value="C:cell surface"/>
    <property type="evidence" value="ECO:0007669"/>
    <property type="project" value="UniProtKB-ARBA"/>
</dbReference>
<dbReference type="AlphaFoldDB" id="A0A8T0B7J3"/>
<keyword evidence="5" id="KW-1003">Cell membrane</keyword>
<evidence type="ECO:0000256" key="19">
    <source>
        <dbReference type="ARBA" id="ARBA00029928"/>
    </source>
</evidence>
<keyword evidence="7" id="KW-0597">Phosphoprotein</keyword>
<gene>
    <name evidence="29" type="ORF">HF521_001470</name>
</gene>
<dbReference type="GO" id="GO:0006954">
    <property type="term" value="P:inflammatory response"/>
    <property type="evidence" value="ECO:0007669"/>
    <property type="project" value="TreeGrafter"/>
</dbReference>
<dbReference type="GO" id="GO:0005540">
    <property type="term" value="F:hyaluronic acid binding"/>
    <property type="evidence" value="ECO:0007669"/>
    <property type="project" value="InterPro"/>
</dbReference>
<dbReference type="GO" id="GO:0042981">
    <property type="term" value="P:regulation of apoptotic process"/>
    <property type="evidence" value="ECO:0007669"/>
    <property type="project" value="UniProtKB-ARBA"/>
</dbReference>
<evidence type="ECO:0000313" key="30">
    <source>
        <dbReference type="Proteomes" id="UP000606274"/>
    </source>
</evidence>
<dbReference type="PANTHER" id="PTHR10225:SF6">
    <property type="entry name" value="CD44 ANTIGEN"/>
    <property type="match status" value="1"/>
</dbReference>
<evidence type="ECO:0000256" key="21">
    <source>
        <dbReference type="ARBA" id="ARBA00031823"/>
    </source>
</evidence>
<dbReference type="GO" id="GO:0035692">
    <property type="term" value="C:macrophage migration inhibitory factor receptor complex"/>
    <property type="evidence" value="ECO:0007669"/>
    <property type="project" value="TreeGrafter"/>
</dbReference>
<dbReference type="GO" id="GO:0048731">
    <property type="term" value="P:system development"/>
    <property type="evidence" value="ECO:0007669"/>
    <property type="project" value="UniProtKB-ARBA"/>
</dbReference>
<evidence type="ECO:0000256" key="8">
    <source>
        <dbReference type="ARBA" id="ARBA00022692"/>
    </source>
</evidence>
<evidence type="ECO:0000256" key="24">
    <source>
        <dbReference type="PROSITE-ProRule" id="PRU00323"/>
    </source>
</evidence>
<dbReference type="OrthoDB" id="8952307at2759"/>
<dbReference type="InterPro" id="IPR000538">
    <property type="entry name" value="Link_dom"/>
</dbReference>
<evidence type="ECO:0000256" key="18">
    <source>
        <dbReference type="ARBA" id="ARBA00029917"/>
    </source>
</evidence>
<evidence type="ECO:0000256" key="6">
    <source>
        <dbReference type="ARBA" id="ARBA00022525"/>
    </source>
</evidence>
<dbReference type="InterPro" id="IPR001231">
    <property type="entry name" value="CD44_antigen"/>
</dbReference>
<keyword evidence="16" id="KW-0325">Glycoprotein</keyword>
<evidence type="ECO:0000259" key="28">
    <source>
        <dbReference type="PROSITE" id="PS50963"/>
    </source>
</evidence>
<feature type="domain" description="Link" evidence="28">
    <location>
        <begin position="33"/>
        <end position="123"/>
    </location>
</feature>
<keyword evidence="30" id="KW-1185">Reference proteome</keyword>
<dbReference type="PROSITE" id="PS50963">
    <property type="entry name" value="LINK_2"/>
    <property type="match status" value="1"/>
</dbReference>
<evidence type="ECO:0000256" key="3">
    <source>
        <dbReference type="ARBA" id="ARBA00004613"/>
    </source>
</evidence>
<keyword evidence="13 26" id="KW-0472">Membrane</keyword>
<keyword evidence="17" id="KW-0966">Cell projection</keyword>
<evidence type="ECO:0000256" key="25">
    <source>
        <dbReference type="SAM" id="MobiDB-lite"/>
    </source>
</evidence>
<evidence type="ECO:0000313" key="29">
    <source>
        <dbReference type="EMBL" id="KAF7702187.1"/>
    </source>
</evidence>
<feature type="compositionally biased region" description="Polar residues" evidence="25">
    <location>
        <begin position="194"/>
        <end position="213"/>
    </location>
</feature>
<comment type="caution">
    <text evidence="29">The sequence shown here is derived from an EMBL/GenBank/DDBJ whole genome shotgun (WGS) entry which is preliminary data.</text>
</comment>
<dbReference type="PANTHER" id="PTHR10225">
    <property type="entry name" value="HYALURONAN RECEPTOR"/>
    <property type="match status" value="1"/>
</dbReference>
<dbReference type="GO" id="GO:0004896">
    <property type="term" value="F:cytokine receptor activity"/>
    <property type="evidence" value="ECO:0007669"/>
    <property type="project" value="TreeGrafter"/>
</dbReference>
<feature type="signal peptide" evidence="27">
    <location>
        <begin position="1"/>
        <end position="18"/>
    </location>
</feature>
<dbReference type="InterPro" id="IPR016187">
    <property type="entry name" value="CTDL_fold"/>
</dbReference>
<keyword evidence="8 26" id="KW-0812">Transmembrane</keyword>
<evidence type="ECO:0000256" key="17">
    <source>
        <dbReference type="ARBA" id="ARBA00023273"/>
    </source>
</evidence>
<dbReference type="GO" id="GO:0070374">
    <property type="term" value="P:positive regulation of ERK1 and ERK2 cascade"/>
    <property type="evidence" value="ECO:0007669"/>
    <property type="project" value="TreeGrafter"/>
</dbReference>
<evidence type="ECO:0000256" key="27">
    <source>
        <dbReference type="SAM" id="SignalP"/>
    </source>
</evidence>
<dbReference type="SMART" id="SM00445">
    <property type="entry name" value="LINK"/>
    <property type="match status" value="1"/>
</dbReference>
<feature type="region of interest" description="Disordered" evidence="25">
    <location>
        <begin position="143"/>
        <end position="318"/>
    </location>
</feature>
<evidence type="ECO:0000256" key="20">
    <source>
        <dbReference type="ARBA" id="ARBA00031179"/>
    </source>
</evidence>
<feature type="compositionally biased region" description="Polar residues" evidence="25">
    <location>
        <begin position="222"/>
        <end position="262"/>
    </location>
</feature>
<dbReference type="GO" id="GO:0005902">
    <property type="term" value="C:microvillus"/>
    <property type="evidence" value="ECO:0007669"/>
    <property type="project" value="UniProtKB-SubCell"/>
</dbReference>
<keyword evidence="10" id="KW-0130">Cell adhesion</keyword>
<keyword evidence="14 24" id="KW-1015">Disulfide bond</keyword>
<dbReference type="InterPro" id="IPR043210">
    <property type="entry name" value="CD44_antigen-like"/>
</dbReference>
<keyword evidence="12 26" id="KW-1133">Transmembrane helix</keyword>
<dbReference type="GO" id="GO:0016323">
    <property type="term" value="C:basolateral plasma membrane"/>
    <property type="evidence" value="ECO:0007669"/>
    <property type="project" value="TreeGrafter"/>
</dbReference>
<feature type="compositionally biased region" description="Polar residues" evidence="25">
    <location>
        <begin position="171"/>
        <end position="182"/>
    </location>
</feature>
<feature type="chain" id="PRO_5035922043" description="CD44 antigen" evidence="27">
    <location>
        <begin position="19"/>
        <end position="418"/>
    </location>
</feature>
<evidence type="ECO:0000256" key="11">
    <source>
        <dbReference type="ARBA" id="ARBA00022974"/>
    </source>
</evidence>
<dbReference type="PRINTS" id="PR00658">
    <property type="entry name" value="CD44"/>
</dbReference>
<dbReference type="GO" id="GO:0005576">
    <property type="term" value="C:extracellular region"/>
    <property type="evidence" value="ECO:0007669"/>
    <property type="project" value="UniProtKB-SubCell"/>
</dbReference>
<dbReference type="PROSITE" id="PS01241">
    <property type="entry name" value="LINK_1"/>
    <property type="match status" value="1"/>
</dbReference>
<dbReference type="GO" id="GO:0007155">
    <property type="term" value="P:cell adhesion"/>
    <property type="evidence" value="ECO:0007669"/>
    <property type="project" value="UniProtKB-KW"/>
</dbReference>
<evidence type="ECO:0000256" key="26">
    <source>
        <dbReference type="SAM" id="Phobius"/>
    </source>
</evidence>
<feature type="compositionally biased region" description="Basic and acidic residues" evidence="25">
    <location>
        <begin position="265"/>
        <end position="280"/>
    </location>
</feature>
<keyword evidence="9 27" id="KW-0732">Signal</keyword>
<comment type="caution">
    <text evidence="24">Lacks conserved residue(s) required for the propagation of feature annotation.</text>
</comment>
<comment type="subcellular location">
    <subcellularLocation>
        <location evidence="2">Cell membrane</location>
        <topology evidence="2">Single-pass type I membrane protein</topology>
    </subcellularLocation>
    <subcellularLocation>
        <location evidence="1">Cell projection</location>
        <location evidence="1">Microvillus</location>
    </subcellularLocation>
    <subcellularLocation>
        <location evidence="3">Secreted</location>
    </subcellularLocation>
</comment>
<dbReference type="Proteomes" id="UP000606274">
    <property type="component" value="Unassembled WGS sequence"/>
</dbReference>
<reference evidence="29" key="1">
    <citation type="submission" date="2020-08" db="EMBL/GenBank/DDBJ databases">
        <title>Chromosome-level assembly of Southern catfish (Silurus meridionalis) provides insights into visual adaptation to the nocturnal and benthic lifestyles.</title>
        <authorList>
            <person name="Zhang Y."/>
            <person name="Wang D."/>
            <person name="Peng Z."/>
        </authorList>
    </citation>
    <scope>NUCLEOTIDE SEQUENCE</scope>
    <source>
        <strain evidence="29">SWU-2019-XX</strain>
        <tissue evidence="29">Muscle</tissue>
    </source>
</reference>
<evidence type="ECO:0000256" key="23">
    <source>
        <dbReference type="ARBA" id="ARBA00032917"/>
    </source>
</evidence>
<sequence length="418" mass="45565">MWILLFGLTSGLVASSWANSVQDVTLRGCSYVGVFHIQGLDRYTLKFDEAKELCEALGTTLASVEQLTAAYDKGYESCRYGWVSNGNAAIPRQEPNSLCALNQTGVITIVPTDIDPYDAYCYNKSDLLVGNCENEIKYLQNGPRSAENNESQDLNHTMSPTSPSIPVTSVEIQTDSTVNDVTEPTHGIEKTDFSPINNQYTQDVSSTQPSITNTEREEEGLMTSTGSYIKNENAADQSNTSIVQDANGSGMGETTNIISNDSNNEDTRLEGHDTTAEDGFKTQTAETAVGEPVNEDHTKHSRGRMGPGQSTPPEEQNDSKSDWLVILLVVVVVVLLVLVAIAVATSNRWCGRRRTLIITTKSSIEGNGTAASTATPEAQEREQEMVTLMNKEKIQENGNTEEFTVIVLEESPEKNTQA</sequence>
<dbReference type="SUPFAM" id="SSF56436">
    <property type="entry name" value="C-type lectin-like"/>
    <property type="match status" value="1"/>
</dbReference>
<feature type="transmembrane region" description="Helical" evidence="26">
    <location>
        <begin position="323"/>
        <end position="344"/>
    </location>
</feature>
<evidence type="ECO:0000256" key="13">
    <source>
        <dbReference type="ARBA" id="ARBA00023136"/>
    </source>
</evidence>
<evidence type="ECO:0000256" key="2">
    <source>
        <dbReference type="ARBA" id="ARBA00004251"/>
    </source>
</evidence>
<feature type="compositionally biased region" description="Polar residues" evidence="25">
    <location>
        <begin position="143"/>
        <end position="158"/>
    </location>
</feature>
<dbReference type="EMBL" id="JABFDY010000010">
    <property type="protein sequence ID" value="KAF7702187.1"/>
    <property type="molecule type" value="Genomic_DNA"/>
</dbReference>
<evidence type="ECO:0000256" key="9">
    <source>
        <dbReference type="ARBA" id="ARBA00022729"/>
    </source>
</evidence>
<dbReference type="GO" id="GO:0009653">
    <property type="term" value="P:anatomical structure morphogenesis"/>
    <property type="evidence" value="ECO:0007669"/>
    <property type="project" value="UniProtKB-ARBA"/>
</dbReference>
<evidence type="ECO:0000256" key="1">
    <source>
        <dbReference type="ARBA" id="ARBA00004105"/>
    </source>
</evidence>
<organism evidence="29 30">
    <name type="scientific">Silurus meridionalis</name>
    <name type="common">Southern catfish</name>
    <name type="synonym">Silurus soldatovi meridionalis</name>
    <dbReference type="NCBI Taxonomy" id="175797"/>
    <lineage>
        <taxon>Eukaryota</taxon>
        <taxon>Metazoa</taxon>
        <taxon>Chordata</taxon>
        <taxon>Craniata</taxon>
        <taxon>Vertebrata</taxon>
        <taxon>Euteleostomi</taxon>
        <taxon>Actinopterygii</taxon>
        <taxon>Neopterygii</taxon>
        <taxon>Teleostei</taxon>
        <taxon>Ostariophysi</taxon>
        <taxon>Siluriformes</taxon>
        <taxon>Siluridae</taxon>
        <taxon>Silurus</taxon>
    </lineage>
</organism>
<evidence type="ECO:0000256" key="10">
    <source>
        <dbReference type="ARBA" id="ARBA00022889"/>
    </source>
</evidence>
<dbReference type="Gene3D" id="3.10.100.10">
    <property type="entry name" value="Mannose-Binding Protein A, subunit A"/>
    <property type="match status" value="1"/>
</dbReference>
<evidence type="ECO:0000256" key="22">
    <source>
        <dbReference type="ARBA" id="ARBA00032514"/>
    </source>
</evidence>
<dbReference type="Pfam" id="PF00193">
    <property type="entry name" value="Xlink"/>
    <property type="match status" value="1"/>
</dbReference>
<proteinExistence type="predicted"/>
<protein>
    <recommendedName>
        <fullName evidence="4">CD44 antigen</fullName>
    </recommendedName>
    <alternativeName>
        <fullName evidence="22">GP90 lymphocyte homing/adhesion receptor</fullName>
    </alternativeName>
    <alternativeName>
        <fullName evidence="21">HUTCH-I</fullName>
    </alternativeName>
    <alternativeName>
        <fullName evidence="23">Hermes antigen</fullName>
    </alternativeName>
    <alternativeName>
        <fullName evidence="20">Hyaluronate receptor</fullName>
    </alternativeName>
    <alternativeName>
        <fullName evidence="18">Phagocytic glycoprotein 1</fullName>
    </alternativeName>
    <alternativeName>
        <fullName evidence="19">Phagocytic glycoprotein I</fullName>
    </alternativeName>
</protein>
<dbReference type="PRINTS" id="PR01265">
    <property type="entry name" value="LINKMODULE"/>
</dbReference>
<evidence type="ECO:0000256" key="7">
    <source>
        <dbReference type="ARBA" id="ARBA00022553"/>
    </source>
</evidence>
<accession>A0A8T0B7J3</accession>
<dbReference type="FunFam" id="3.10.100.10:FF:000004">
    <property type="entry name" value="CD44 antigen isoform X2"/>
    <property type="match status" value="1"/>
</dbReference>
<evidence type="ECO:0000256" key="14">
    <source>
        <dbReference type="ARBA" id="ARBA00023157"/>
    </source>
</evidence>
<evidence type="ECO:0000256" key="4">
    <source>
        <dbReference type="ARBA" id="ARBA00020474"/>
    </source>
</evidence>
<name>A0A8T0B7J3_SILME</name>
<evidence type="ECO:0000256" key="15">
    <source>
        <dbReference type="ARBA" id="ARBA00023170"/>
    </source>
</evidence>
<feature type="disulfide bond" evidence="24">
    <location>
        <begin position="78"/>
        <end position="99"/>
    </location>
</feature>
<evidence type="ECO:0000256" key="16">
    <source>
        <dbReference type="ARBA" id="ARBA00023180"/>
    </source>
</evidence>
<keyword evidence="6" id="KW-0964">Secreted</keyword>
<feature type="compositionally biased region" description="Low complexity" evidence="25">
    <location>
        <begin position="159"/>
        <end position="170"/>
    </location>
</feature>
<evidence type="ECO:0000256" key="5">
    <source>
        <dbReference type="ARBA" id="ARBA00022475"/>
    </source>
</evidence>
<keyword evidence="11" id="KW-0654">Proteoglycan</keyword>
<evidence type="ECO:0000256" key="12">
    <source>
        <dbReference type="ARBA" id="ARBA00022989"/>
    </source>
</evidence>
<dbReference type="InterPro" id="IPR016186">
    <property type="entry name" value="C-type_lectin-like/link_sf"/>
</dbReference>